<reference evidence="3" key="1">
    <citation type="journal article" date="2016" name="Nature">
        <title>Genome evolution in the allotetraploid frog Xenopus laevis.</title>
        <authorList>
            <person name="Session A.M."/>
            <person name="Uno Y."/>
            <person name="Kwon T."/>
            <person name="Chapman J.A."/>
            <person name="Toyoda A."/>
            <person name="Takahashi S."/>
            <person name="Fukui A."/>
            <person name="Hikosaka A."/>
            <person name="Suzuki A."/>
            <person name="Kondo M."/>
            <person name="van Heeringen S.J."/>
            <person name="Quigley I."/>
            <person name="Heinz S."/>
            <person name="Ogino H."/>
            <person name="Ochi H."/>
            <person name="Hellsten U."/>
            <person name="Lyons J.B."/>
            <person name="Simakov O."/>
            <person name="Putnam N."/>
            <person name="Stites J."/>
            <person name="Kuroki Y."/>
            <person name="Tanaka T."/>
            <person name="Michiue T."/>
            <person name="Watanabe M."/>
            <person name="Bogdanovic O."/>
            <person name="Lister R."/>
            <person name="Georgiou G."/>
            <person name="Paranjpe S.S."/>
            <person name="van Kruijsbergen I."/>
            <person name="Shu S."/>
            <person name="Carlson J."/>
            <person name="Kinoshita T."/>
            <person name="Ohta Y."/>
            <person name="Mawaribuchi S."/>
            <person name="Jenkins J."/>
            <person name="Grimwood J."/>
            <person name="Schmutz J."/>
            <person name="Mitros T."/>
            <person name="Mozaffari S.V."/>
            <person name="Suzuki Y."/>
            <person name="Haramoto Y."/>
            <person name="Yamamoto T.S."/>
            <person name="Takagi C."/>
            <person name="Heald R."/>
            <person name="Miller K."/>
            <person name="Haudenschild C."/>
            <person name="Kitzman J."/>
            <person name="Nakayama T."/>
            <person name="Izutsu Y."/>
            <person name="Robert J."/>
            <person name="Fortriede J."/>
            <person name="Burns K."/>
            <person name="Lotay V."/>
            <person name="Karimi K."/>
            <person name="Yasuoka Y."/>
            <person name="Dichmann D.S."/>
            <person name="Flajnik M.F."/>
            <person name="Houston D.W."/>
            <person name="Shendure J."/>
            <person name="DuPasquier L."/>
            <person name="Vize P.D."/>
            <person name="Zorn A.M."/>
            <person name="Ito M."/>
            <person name="Marcotte E.M."/>
            <person name="Wallingford J.B."/>
            <person name="Ito Y."/>
            <person name="Asashima M."/>
            <person name="Ueno N."/>
            <person name="Matsuda Y."/>
            <person name="Veenstra G.J."/>
            <person name="Fujiyama A."/>
            <person name="Harland R.M."/>
            <person name="Taira M."/>
            <person name="Rokhsar D.S."/>
        </authorList>
    </citation>
    <scope>NUCLEOTIDE SEQUENCE [LARGE SCALE GENOMIC DNA]</scope>
    <source>
        <strain evidence="3">J</strain>
    </source>
</reference>
<proteinExistence type="predicted"/>
<evidence type="ECO:0000313" key="3">
    <source>
        <dbReference type="Proteomes" id="UP000694892"/>
    </source>
</evidence>
<accession>A0A974HRD9</accession>
<keyword evidence="1" id="KW-0732">Signal</keyword>
<dbReference type="Proteomes" id="UP000694892">
    <property type="component" value="Chromosome 3S"/>
</dbReference>
<feature type="chain" id="PRO_5037837600" description="Interleukin-4" evidence="1">
    <location>
        <begin position="20"/>
        <end position="143"/>
    </location>
</feature>
<gene>
    <name evidence="2" type="ORF">XELAEV_18021480mg</name>
</gene>
<evidence type="ECO:0000313" key="2">
    <source>
        <dbReference type="EMBL" id="OCT87782.1"/>
    </source>
</evidence>
<evidence type="ECO:0000256" key="1">
    <source>
        <dbReference type="SAM" id="SignalP"/>
    </source>
</evidence>
<protein>
    <recommendedName>
        <fullName evidence="4">Interleukin-4</fullName>
    </recommendedName>
</protein>
<feature type="signal peptide" evidence="1">
    <location>
        <begin position="1"/>
        <end position="19"/>
    </location>
</feature>
<dbReference type="EMBL" id="CM004471">
    <property type="protein sequence ID" value="OCT87782.1"/>
    <property type="molecule type" value="Genomic_DNA"/>
</dbReference>
<organism evidence="2 3">
    <name type="scientific">Xenopus laevis</name>
    <name type="common">African clawed frog</name>
    <dbReference type="NCBI Taxonomy" id="8355"/>
    <lineage>
        <taxon>Eukaryota</taxon>
        <taxon>Metazoa</taxon>
        <taxon>Chordata</taxon>
        <taxon>Craniata</taxon>
        <taxon>Vertebrata</taxon>
        <taxon>Euteleostomi</taxon>
        <taxon>Amphibia</taxon>
        <taxon>Batrachia</taxon>
        <taxon>Anura</taxon>
        <taxon>Pipoidea</taxon>
        <taxon>Pipidae</taxon>
        <taxon>Xenopodinae</taxon>
        <taxon>Xenopus</taxon>
        <taxon>Xenopus</taxon>
    </lineage>
</organism>
<evidence type="ECO:0008006" key="4">
    <source>
        <dbReference type="Google" id="ProtNLM"/>
    </source>
</evidence>
<sequence length="143" mass="16589">MQILRVFLLCTFFWASVMCTAITMDEIKEFEMKFYPFLGSAENNSLATIMVLKGHSLSMKNCTCARAQLNRIREYINKFGDENSSQVKMLQSMLDALIGKTPSKPLTENMCQFHEKKLQISKKIIKQYFKNFNENECGKDTKM</sequence>
<dbReference type="AlphaFoldDB" id="A0A974HRD9"/>
<name>A0A974HRD9_XENLA</name>